<protein>
    <submittedName>
        <fullName evidence="5">Membrane-bound lytic murein transglycosylase C</fullName>
        <ecNumber evidence="5">4.2.2.-</ecNumber>
    </submittedName>
</protein>
<evidence type="ECO:0000256" key="1">
    <source>
        <dbReference type="ARBA" id="ARBA00007734"/>
    </source>
</evidence>
<evidence type="ECO:0000256" key="3">
    <source>
        <dbReference type="SAM" id="MobiDB-lite"/>
    </source>
</evidence>
<dbReference type="GO" id="GO:0016829">
    <property type="term" value="F:lyase activity"/>
    <property type="evidence" value="ECO:0007669"/>
    <property type="project" value="UniProtKB-KW"/>
</dbReference>
<dbReference type="InterPro" id="IPR023346">
    <property type="entry name" value="Lysozyme-like_dom_sf"/>
</dbReference>
<sequence>MALISTKRSRRTTVDRPRITQVCATFLLSGLAVTGPVSPPAFAEAPTIQMDPMRDPHAAAIAEASARFVIPEHWIRAVMQAESEGDPRAVSHAGAMGLMQVMPGTWTVLRQDHGLGTDPFDPRDNIIAGTAYLRAMLDRYGTVGGMLAAYNAGPGRYDAYLSEARRLPAETRAYVAMLAPRLDGSAPLPSRATVADWREAGLFADSSAAHPLQNGSSPDARRPAHETGPAAPNPGIFVARPGAETRP</sequence>
<dbReference type="SUPFAM" id="SSF53955">
    <property type="entry name" value="Lysozyme-like"/>
    <property type="match status" value="1"/>
</dbReference>
<name>A0A2R8BKF9_9RHOB</name>
<dbReference type="PANTHER" id="PTHR37423:SF2">
    <property type="entry name" value="MEMBRANE-BOUND LYTIC MUREIN TRANSGLYCOSYLASE C"/>
    <property type="match status" value="1"/>
</dbReference>
<dbReference type="Proteomes" id="UP000244924">
    <property type="component" value="Unassembled WGS sequence"/>
</dbReference>
<dbReference type="AlphaFoldDB" id="A0A2R8BKF9"/>
<feature type="domain" description="Transglycosylase SLT" evidence="4">
    <location>
        <begin position="61"/>
        <end position="167"/>
    </location>
</feature>
<gene>
    <name evidence="5" type="primary">mltC</name>
    <name evidence="5" type="ORF">DEA8626_02969</name>
</gene>
<evidence type="ECO:0000259" key="4">
    <source>
        <dbReference type="Pfam" id="PF01464"/>
    </source>
</evidence>
<dbReference type="RefSeq" id="WP_108853958.1">
    <property type="nucleotide sequence ID" value="NZ_OMOQ01000002.1"/>
</dbReference>
<keyword evidence="6" id="KW-1185">Reference proteome</keyword>
<evidence type="ECO:0000313" key="6">
    <source>
        <dbReference type="Proteomes" id="UP000244924"/>
    </source>
</evidence>
<dbReference type="Pfam" id="PF01464">
    <property type="entry name" value="SLT"/>
    <property type="match status" value="1"/>
</dbReference>
<feature type="region of interest" description="Disordered" evidence="3">
    <location>
        <begin position="205"/>
        <end position="247"/>
    </location>
</feature>
<dbReference type="EMBL" id="OMOQ01000002">
    <property type="protein sequence ID" value="SPH23892.1"/>
    <property type="molecule type" value="Genomic_DNA"/>
</dbReference>
<dbReference type="OrthoDB" id="9801695at2"/>
<dbReference type="PANTHER" id="PTHR37423">
    <property type="entry name" value="SOLUBLE LYTIC MUREIN TRANSGLYCOSYLASE-RELATED"/>
    <property type="match status" value="1"/>
</dbReference>
<dbReference type="CDD" id="cd00254">
    <property type="entry name" value="LT-like"/>
    <property type="match status" value="1"/>
</dbReference>
<proteinExistence type="inferred from homology"/>
<dbReference type="Gene3D" id="1.10.530.10">
    <property type="match status" value="1"/>
</dbReference>
<dbReference type="EC" id="4.2.2.-" evidence="5"/>
<dbReference type="InterPro" id="IPR008258">
    <property type="entry name" value="Transglycosylase_SLT_dom_1"/>
</dbReference>
<keyword evidence="5" id="KW-0456">Lyase</keyword>
<accession>A0A2R8BKF9</accession>
<evidence type="ECO:0000256" key="2">
    <source>
        <dbReference type="ARBA" id="ARBA00009387"/>
    </source>
</evidence>
<comment type="similarity">
    <text evidence="1">Belongs to the transglycosylase Slt family.</text>
</comment>
<comment type="similarity">
    <text evidence="2">Belongs to the virb1 family.</text>
</comment>
<reference evidence="5 6" key="1">
    <citation type="submission" date="2018-03" db="EMBL/GenBank/DDBJ databases">
        <authorList>
            <person name="Keele B.F."/>
        </authorList>
    </citation>
    <scope>NUCLEOTIDE SEQUENCE [LARGE SCALE GENOMIC DNA]</scope>
    <source>
        <strain evidence="5 6">CECT 8626</strain>
    </source>
</reference>
<evidence type="ECO:0000313" key="5">
    <source>
        <dbReference type="EMBL" id="SPH23892.1"/>
    </source>
</evidence>
<organism evidence="5 6">
    <name type="scientific">Albidovulum aquaemixtae</name>
    <dbReference type="NCBI Taxonomy" id="1542388"/>
    <lineage>
        <taxon>Bacteria</taxon>
        <taxon>Pseudomonadati</taxon>
        <taxon>Pseudomonadota</taxon>
        <taxon>Alphaproteobacteria</taxon>
        <taxon>Rhodobacterales</taxon>
        <taxon>Paracoccaceae</taxon>
        <taxon>Albidovulum</taxon>
    </lineage>
</organism>